<dbReference type="InterPro" id="IPR025202">
    <property type="entry name" value="PLD-like_dom"/>
</dbReference>
<dbReference type="InterPro" id="IPR016555">
    <property type="entry name" value="PLipase_D_euk"/>
</dbReference>
<keyword evidence="5 7" id="KW-0442">Lipid degradation</keyword>
<dbReference type="PROSITE" id="PS50003">
    <property type="entry name" value="PH_DOMAIN"/>
    <property type="match status" value="1"/>
</dbReference>
<dbReference type="Gene3D" id="3.30.1520.10">
    <property type="entry name" value="Phox-like domain"/>
    <property type="match status" value="1"/>
</dbReference>
<dbReference type="PIRSF" id="PIRSF009376">
    <property type="entry name" value="Phospholipase_D_euk"/>
    <property type="match status" value="1"/>
</dbReference>
<comment type="catalytic activity">
    <reaction evidence="1 7">
        <text>a 1,2-diacyl-sn-glycero-3-phosphocholine + H2O = a 1,2-diacyl-sn-glycero-3-phosphate + choline + H(+)</text>
        <dbReference type="Rhea" id="RHEA:14445"/>
        <dbReference type="ChEBI" id="CHEBI:15354"/>
        <dbReference type="ChEBI" id="CHEBI:15377"/>
        <dbReference type="ChEBI" id="CHEBI:15378"/>
        <dbReference type="ChEBI" id="CHEBI:57643"/>
        <dbReference type="ChEBI" id="CHEBI:58608"/>
        <dbReference type="EC" id="3.1.4.4"/>
    </reaction>
</comment>
<feature type="region of interest" description="Disordered" evidence="8">
    <location>
        <begin position="558"/>
        <end position="681"/>
    </location>
</feature>
<dbReference type="PROSITE" id="PS50195">
    <property type="entry name" value="PX"/>
    <property type="match status" value="1"/>
</dbReference>
<evidence type="ECO:0000313" key="13">
    <source>
        <dbReference type="Proteomes" id="UP001556367"/>
    </source>
</evidence>
<evidence type="ECO:0000256" key="2">
    <source>
        <dbReference type="ARBA" id="ARBA00008664"/>
    </source>
</evidence>
<proteinExistence type="inferred from homology"/>
<reference evidence="13" key="1">
    <citation type="submission" date="2024-06" db="EMBL/GenBank/DDBJ databases">
        <title>Multi-omics analyses provide insights into the biosynthesis of the anticancer antibiotic pleurotin in Hohenbuehelia grisea.</title>
        <authorList>
            <person name="Weaver J.A."/>
            <person name="Alberti F."/>
        </authorList>
    </citation>
    <scope>NUCLEOTIDE SEQUENCE [LARGE SCALE GENOMIC DNA]</scope>
    <source>
        <strain evidence="13">T-177</strain>
    </source>
</reference>
<feature type="domain" description="PLD phosphodiesterase" evidence="10">
    <location>
        <begin position="849"/>
        <end position="876"/>
    </location>
</feature>
<feature type="compositionally biased region" description="Low complexity" evidence="8">
    <location>
        <begin position="78"/>
        <end position="95"/>
    </location>
</feature>
<dbReference type="CDD" id="cd09138">
    <property type="entry name" value="PLDc_vPLD1_2_yPLD_like_1"/>
    <property type="match status" value="1"/>
</dbReference>
<dbReference type="Gene3D" id="3.30.870.10">
    <property type="entry name" value="Endonuclease Chain A"/>
    <property type="match status" value="2"/>
</dbReference>
<feature type="compositionally biased region" description="Basic and acidic residues" evidence="8">
    <location>
        <begin position="1250"/>
        <end position="1260"/>
    </location>
</feature>
<dbReference type="SUPFAM" id="SSF50729">
    <property type="entry name" value="PH domain-like"/>
    <property type="match status" value="1"/>
</dbReference>
<comment type="caution">
    <text evidence="12">The sequence shown here is derived from an EMBL/GenBank/DDBJ whole genome shotgun (WGS) entry which is preliminary data.</text>
</comment>
<feature type="compositionally biased region" description="Basic and acidic residues" evidence="8">
    <location>
        <begin position="1"/>
        <end position="10"/>
    </location>
</feature>
<dbReference type="CDD" id="cd09141">
    <property type="entry name" value="PLDc_vPLD1_2_yPLD_like_2"/>
    <property type="match status" value="1"/>
</dbReference>
<dbReference type="SUPFAM" id="SSF64268">
    <property type="entry name" value="PX domain"/>
    <property type="match status" value="1"/>
</dbReference>
<dbReference type="SMART" id="SM00233">
    <property type="entry name" value="PH"/>
    <property type="match status" value="1"/>
</dbReference>
<dbReference type="InterPro" id="IPR001849">
    <property type="entry name" value="PH_domain"/>
</dbReference>
<feature type="region of interest" description="Disordered" evidence="8">
    <location>
        <begin position="1235"/>
        <end position="1267"/>
    </location>
</feature>
<feature type="compositionally biased region" description="Low complexity" evidence="8">
    <location>
        <begin position="586"/>
        <end position="599"/>
    </location>
</feature>
<feature type="compositionally biased region" description="Basic and acidic residues" evidence="8">
    <location>
        <begin position="1444"/>
        <end position="1454"/>
    </location>
</feature>
<keyword evidence="13" id="KW-1185">Reference proteome</keyword>
<evidence type="ECO:0000259" key="10">
    <source>
        <dbReference type="PROSITE" id="PS50035"/>
    </source>
</evidence>
<evidence type="ECO:0000256" key="5">
    <source>
        <dbReference type="ARBA" id="ARBA00022963"/>
    </source>
</evidence>
<feature type="region of interest" description="Disordered" evidence="8">
    <location>
        <begin position="1306"/>
        <end position="1466"/>
    </location>
</feature>
<feature type="domain" description="PH" evidence="9">
    <location>
        <begin position="675"/>
        <end position="721"/>
    </location>
</feature>
<evidence type="ECO:0000313" key="12">
    <source>
        <dbReference type="EMBL" id="KAL0960708.1"/>
    </source>
</evidence>
<feature type="domain" description="PX" evidence="11">
    <location>
        <begin position="337"/>
        <end position="474"/>
    </location>
</feature>
<feature type="compositionally biased region" description="Polar residues" evidence="8">
    <location>
        <begin position="25"/>
        <end position="37"/>
    </location>
</feature>
<protein>
    <recommendedName>
        <fullName evidence="7">Phospholipase</fullName>
        <ecNumber evidence="7">3.1.4.4</ecNumber>
    </recommendedName>
</protein>
<evidence type="ECO:0000259" key="9">
    <source>
        <dbReference type="PROSITE" id="PS50003"/>
    </source>
</evidence>
<gene>
    <name evidence="12" type="ORF">HGRIS_005733</name>
</gene>
<evidence type="ECO:0000256" key="7">
    <source>
        <dbReference type="PIRNR" id="PIRNR009376"/>
    </source>
</evidence>
<feature type="region of interest" description="Disordered" evidence="8">
    <location>
        <begin position="1522"/>
        <end position="1599"/>
    </location>
</feature>
<dbReference type="InterPro" id="IPR001736">
    <property type="entry name" value="PLipase_D/transphosphatidylase"/>
</dbReference>
<feature type="compositionally biased region" description="Polar residues" evidence="8">
    <location>
        <begin position="57"/>
        <end position="74"/>
    </location>
</feature>
<dbReference type="InterPro" id="IPR015679">
    <property type="entry name" value="PLipase_D_fam"/>
</dbReference>
<dbReference type="PANTHER" id="PTHR18896">
    <property type="entry name" value="PHOSPHOLIPASE D"/>
    <property type="match status" value="1"/>
</dbReference>
<dbReference type="InterPro" id="IPR036871">
    <property type="entry name" value="PX_dom_sf"/>
</dbReference>
<feature type="compositionally biased region" description="Acidic residues" evidence="8">
    <location>
        <begin position="114"/>
        <end position="123"/>
    </location>
</feature>
<sequence length="1648" mass="184970">MSLSEIVDHTGKRHDKHDKHDQQDTSRSQTPENSPKPRSNHVVDSPNGSPRIGPSEPSATRSSTHFRGPSTPSMRTGPPRSLSFSYSLPSSPVTSRKNTGMENGAAAAPREETIPDEEYEGEDEERHDVDEDEYFGFSRRNTNFRGALEFTGLQDPQADRKGKKRESRFLDEAWNPMKWFQESPRDERQGFDFDQPDDNSKKAESRKRVESSKKAQGAEGSETPRDRTGDKDDKGVLSEGEGKAEEPKKTTLRRAASVPHGPSEKGKPGLAKWGRLRSLLPNIVNQAPNAPITPGPSVVTHHSVNITDELITGGLSTLMLRLWFERDEKDQRRVPVLLHRLRIRVSDSLHSLHGNKAVFRIECEYANGAARWVIYRQLRDFISLHTHYTISNAYNRNTDHLPEFPRTSLPYLKFLRRESRDGQVGHAEFARAQREALETYLIGLIRAVMFHPSSNRLAGFLEISGLFISLAQSGGAQYKAGFLQIEAAGSKGGGFGRKSVGWREKKEQRWCAVRESYLVVLTEPGETTVWDVFLLDQDFKIERPKRYYRQGLNLLHTDGDGGGSGGQFDPNRDEKLLLSPQTDNASRIGSIRSGISKISHAFRFGTHGRKRRAGGENRNGDAHGAQGGDDGGSSSSSASSVASPMLDPSTNPEPFANGNGQAGPSGGDKPGAAVDPKKKKTVTDVSKHTFYIENSQMRLKLFARNERQMLQWITALEKAAATSHFTGGNRFDSFAPIRMNVAAQWLVDGRDYFWNLSRAILLARESIYIHDWWLSPELQMRRPNKDRYRLDRLLERKAKEGVMIYVILYQEVSNRTTPTDSNYAKQRLQNLHPNVMIQRSPSHFQTGTFYWAHHEKMCVIDQAIAFMGGVDLCFGRWDTPQHVLTDDVEPGTEASEIWPGKDYSNPRVGDFHTLNKPEEDMYDRTKVPRMPWHDVGMQVVGQPARDLARHFVQRWNYLLRIKNHSRVMPFLLPPPEFKPGELTQMGLTGTCEMQICRSAGPWSLGTPSRIEHSIEHAYLKAIQLSEHFVYIENQFFITSTVVNDVKVENRIGDALVHRIIRAHHEGTPWKCCILIPMLPGFTFPVDHSDASAIRIILECQNRTISRGPNSIFARLRKEGINPDDYISIFSLRNWAKLRGDVLTTEQVYIHGKVCIVDDRLAIIGSANINERSQRGDRDSELAAVIRDTDMIDCTMAGKPFKVGRFAHTLRVRLMREHLGVNVDALDEEDLMAADPHKEARDQEEWDPSEEQEHGQEEGVTKVKKSNQHTAAGQLFRDTVDGVTQATHVGIDATSETAAKVLRKVGAASRKTAQTAGDESLDEERKMFTREGEKEPGFASSVVPTLEERIVAEKGPHSADAKANKYDQGEAKDEVPGEQGQDGHAEPRGDSPPQARTGNGELFGAPADASKSPQVDDEPPHARSGVNDANEEEEAAPDARTTIRKHLESKLDSKKWALPTPRPDVDVDGFEDPVTESFWKDVWVASAVHNTEIYRKVFHAIPDDLITTWKQYKEFVAHHERLNKPVREDGTSPEPVGRMPSETGDEAAPTDPQASYVAELPNDEQPQEIHEESPEARTSTGHAEADTKARKPARGSEPFEKWEREEMIKLLGGLNGHLVLFPNRFLEGEDVANNFLFNADRLLPLPIYN</sequence>
<accession>A0ABR3JXP7</accession>
<dbReference type="SMART" id="SM00155">
    <property type="entry name" value="PLDc"/>
    <property type="match status" value="2"/>
</dbReference>
<feature type="domain" description="PLD phosphodiesterase" evidence="10">
    <location>
        <begin position="1145"/>
        <end position="1172"/>
    </location>
</feature>
<keyword evidence="3" id="KW-0677">Repeat</keyword>
<keyword evidence="4 7" id="KW-0378">Hydrolase</keyword>
<name>A0ABR3JXP7_9AGAR</name>
<comment type="similarity">
    <text evidence="2 7">Belongs to the phospholipase D family.</text>
</comment>
<evidence type="ECO:0000256" key="3">
    <source>
        <dbReference type="ARBA" id="ARBA00022737"/>
    </source>
</evidence>
<feature type="region of interest" description="Disordered" evidence="8">
    <location>
        <begin position="1"/>
        <end position="271"/>
    </location>
</feature>
<dbReference type="CDD" id="cd06093">
    <property type="entry name" value="PX_domain"/>
    <property type="match status" value="1"/>
</dbReference>
<evidence type="ECO:0000256" key="6">
    <source>
        <dbReference type="ARBA" id="ARBA00023098"/>
    </source>
</evidence>
<dbReference type="PROSITE" id="PS50035">
    <property type="entry name" value="PLD"/>
    <property type="match status" value="2"/>
</dbReference>
<dbReference type="InterPro" id="IPR001683">
    <property type="entry name" value="PX_dom"/>
</dbReference>
<feature type="compositionally biased region" description="Low complexity" evidence="8">
    <location>
        <begin position="632"/>
        <end position="643"/>
    </location>
</feature>
<feature type="compositionally biased region" description="Gly residues" evidence="8">
    <location>
        <begin position="660"/>
        <end position="669"/>
    </location>
</feature>
<dbReference type="SMART" id="SM00312">
    <property type="entry name" value="PX"/>
    <property type="match status" value="1"/>
</dbReference>
<evidence type="ECO:0000256" key="1">
    <source>
        <dbReference type="ARBA" id="ARBA00000798"/>
    </source>
</evidence>
<feature type="compositionally biased region" description="Basic and acidic residues" evidence="8">
    <location>
        <begin position="1345"/>
        <end position="1388"/>
    </location>
</feature>
<dbReference type="EMBL" id="JASNQZ010000001">
    <property type="protein sequence ID" value="KAL0960708.1"/>
    <property type="molecule type" value="Genomic_DNA"/>
</dbReference>
<feature type="compositionally biased region" description="Basic and acidic residues" evidence="8">
    <location>
        <begin position="198"/>
        <end position="213"/>
    </location>
</feature>
<evidence type="ECO:0000256" key="8">
    <source>
        <dbReference type="SAM" id="MobiDB-lite"/>
    </source>
</evidence>
<dbReference type="PANTHER" id="PTHR18896:SF76">
    <property type="entry name" value="PHOSPHOLIPASE"/>
    <property type="match status" value="1"/>
</dbReference>
<evidence type="ECO:0000259" key="11">
    <source>
        <dbReference type="PROSITE" id="PS50195"/>
    </source>
</evidence>
<dbReference type="Proteomes" id="UP001556367">
    <property type="component" value="Unassembled WGS sequence"/>
</dbReference>
<keyword evidence="6" id="KW-0443">Lipid metabolism</keyword>
<dbReference type="Pfam" id="PF13091">
    <property type="entry name" value="PLDc_2"/>
    <property type="match status" value="1"/>
</dbReference>
<feature type="compositionally biased region" description="Basic and acidic residues" evidence="8">
    <location>
        <begin position="222"/>
        <end position="249"/>
    </location>
</feature>
<dbReference type="EC" id="3.1.4.4" evidence="7"/>
<organism evidence="12 13">
    <name type="scientific">Hohenbuehelia grisea</name>
    <dbReference type="NCBI Taxonomy" id="104357"/>
    <lineage>
        <taxon>Eukaryota</taxon>
        <taxon>Fungi</taxon>
        <taxon>Dikarya</taxon>
        <taxon>Basidiomycota</taxon>
        <taxon>Agaricomycotina</taxon>
        <taxon>Agaricomycetes</taxon>
        <taxon>Agaricomycetidae</taxon>
        <taxon>Agaricales</taxon>
        <taxon>Pleurotineae</taxon>
        <taxon>Pleurotaceae</taxon>
        <taxon>Hohenbuehelia</taxon>
    </lineage>
</organism>
<feature type="compositionally biased region" description="Basic and acidic residues" evidence="8">
    <location>
        <begin position="1322"/>
        <end position="1335"/>
    </location>
</feature>
<evidence type="ECO:0000256" key="4">
    <source>
        <dbReference type="ARBA" id="ARBA00022801"/>
    </source>
</evidence>
<dbReference type="SUPFAM" id="SSF56024">
    <property type="entry name" value="Phospholipase D/nuclease"/>
    <property type="match status" value="2"/>
</dbReference>